<keyword evidence="6 11" id="KW-0238">DNA-binding</keyword>
<comment type="subcellular location">
    <subcellularLocation>
        <location evidence="1 11 12">Nucleus</location>
    </subcellularLocation>
</comment>
<dbReference type="CDD" id="cd00086">
    <property type="entry name" value="homeodomain"/>
    <property type="match status" value="1"/>
</dbReference>
<evidence type="ECO:0000256" key="2">
    <source>
        <dbReference type="ARBA" id="ARBA00022473"/>
    </source>
</evidence>
<evidence type="ECO:0000256" key="12">
    <source>
        <dbReference type="RuleBase" id="RU000682"/>
    </source>
</evidence>
<gene>
    <name evidence="15" type="primary">UNCX</name>
</gene>
<protein>
    <submittedName>
        <fullName evidence="15">UNC homeobox</fullName>
    </submittedName>
</protein>
<dbReference type="PANTHER" id="PTHR46799:SF1">
    <property type="entry name" value="HOMEOBOX PROTEIN UNC-4 HOMOLOG"/>
    <property type="match status" value="1"/>
</dbReference>
<comment type="similarity">
    <text evidence="10">Belongs to the paired homeobox family. Unc-4 subfamily.</text>
</comment>
<organism evidence="15 16">
    <name type="scientific">Macaca nemestrina</name>
    <name type="common">Pig-tailed macaque</name>
    <dbReference type="NCBI Taxonomy" id="9545"/>
    <lineage>
        <taxon>Eukaryota</taxon>
        <taxon>Metazoa</taxon>
        <taxon>Chordata</taxon>
        <taxon>Craniata</taxon>
        <taxon>Vertebrata</taxon>
        <taxon>Euteleostomi</taxon>
        <taxon>Mammalia</taxon>
        <taxon>Eutheria</taxon>
        <taxon>Euarchontoglires</taxon>
        <taxon>Primates</taxon>
        <taxon>Haplorrhini</taxon>
        <taxon>Catarrhini</taxon>
        <taxon>Cercopithecidae</taxon>
        <taxon>Cercopithecinae</taxon>
        <taxon>Macaca</taxon>
    </lineage>
</organism>
<dbReference type="PROSITE" id="PS00027">
    <property type="entry name" value="HOMEOBOX_1"/>
    <property type="match status" value="1"/>
</dbReference>
<keyword evidence="2" id="KW-0217">Developmental protein</keyword>
<dbReference type="Proteomes" id="UP000233120">
    <property type="component" value="Unassembled WGS sequence"/>
</dbReference>
<keyword evidence="9 11" id="KW-0539">Nucleus</keyword>
<evidence type="ECO:0000256" key="1">
    <source>
        <dbReference type="ARBA" id="ARBA00004123"/>
    </source>
</evidence>
<dbReference type="AlphaFoldDB" id="A0A2K6CJP6"/>
<proteinExistence type="inferred from homology"/>
<evidence type="ECO:0000256" key="7">
    <source>
        <dbReference type="ARBA" id="ARBA00023155"/>
    </source>
</evidence>
<feature type="domain" description="Homeobox" evidence="14">
    <location>
        <begin position="92"/>
        <end position="152"/>
    </location>
</feature>
<feature type="region of interest" description="Disordered" evidence="13">
    <location>
        <begin position="150"/>
        <end position="311"/>
    </location>
</feature>
<dbReference type="SMART" id="SM00389">
    <property type="entry name" value="HOX"/>
    <property type="match status" value="1"/>
</dbReference>
<feature type="compositionally biased region" description="Pro residues" evidence="13">
    <location>
        <begin position="454"/>
        <end position="470"/>
    </location>
</feature>
<dbReference type="SUPFAM" id="SSF46689">
    <property type="entry name" value="Homeodomain-like"/>
    <property type="match status" value="1"/>
</dbReference>
<keyword evidence="4" id="KW-0524">Neurogenesis</keyword>
<dbReference type="OMA" id="DKDAAPC"/>
<reference evidence="15" key="2">
    <citation type="submission" date="2025-09" db="UniProtKB">
        <authorList>
            <consortium name="Ensembl"/>
        </authorList>
    </citation>
    <scope>IDENTIFICATION</scope>
</reference>
<evidence type="ECO:0000256" key="11">
    <source>
        <dbReference type="PROSITE-ProRule" id="PRU00108"/>
    </source>
</evidence>
<evidence type="ECO:0000256" key="3">
    <source>
        <dbReference type="ARBA" id="ARBA00022782"/>
    </source>
</evidence>
<sequence length="501" mass="51857">RPVARVAWVFPLPLGHHHVYEAGRHQLQSAAARLAALSPFDGRWSGPCAPRRLGGFKAHAPAAGRLRGRRGRPAPFKLVQHSGDPDKESPGCKRRRTRTNFTGWQLEELEKAFNESHYPDVFMREALALRLDLVESRVQVWFQNRRAKWRKKENTKKGPGRPAHNSHPTTCSGEPMDPEEIARKELEKMEKKKRKHEKKLLKSQGRHLHSPGGLSLHSAPSSDSDSGGGGLSPEPPEPPPPAAKGPGAHASGAVGTAPAPPGEPPAPGTCDPAFYPSQRSGAGPQPRPGRPADKDAASCGPGAARGAAGLPKASPFSVESLLSDSPPRRKAASNAAAAAAAGLDFAPGLPCAPRTLIGKGHFLLYPITQPLAGWCLPAPKDAPPAALSVLVCCVCLPSLASFGAFSGPVAPLCISRSPFASPGAPAPAPFRDLASAAATEGGGGDCADAGTAGPAPPPPVQSPGPGPRAPSPAEEPATCGVPEPGAAAGPSQPEGEELDMD</sequence>
<dbReference type="GO" id="GO:0021889">
    <property type="term" value="P:olfactory bulb interneuron differentiation"/>
    <property type="evidence" value="ECO:0007669"/>
    <property type="project" value="Ensembl"/>
</dbReference>
<dbReference type="InterPro" id="IPR017970">
    <property type="entry name" value="Homeobox_CS"/>
</dbReference>
<evidence type="ECO:0000256" key="13">
    <source>
        <dbReference type="SAM" id="MobiDB-lite"/>
    </source>
</evidence>
<evidence type="ECO:0000256" key="10">
    <source>
        <dbReference type="ARBA" id="ARBA00038351"/>
    </source>
</evidence>
<dbReference type="GO" id="GO:0005634">
    <property type="term" value="C:nucleus"/>
    <property type="evidence" value="ECO:0007669"/>
    <property type="project" value="UniProtKB-SubCell"/>
</dbReference>
<dbReference type="FunFam" id="1.10.10.60:FF:000057">
    <property type="entry name" value="Short stature homeobox 2"/>
    <property type="match status" value="1"/>
</dbReference>
<dbReference type="GO" id="GO:0035726">
    <property type="term" value="P:common myeloid progenitor cell proliferation"/>
    <property type="evidence" value="ECO:0007669"/>
    <property type="project" value="Ensembl"/>
</dbReference>
<feature type="DNA-binding region" description="Homeobox" evidence="11">
    <location>
        <begin position="94"/>
        <end position="153"/>
    </location>
</feature>
<dbReference type="Pfam" id="PF00046">
    <property type="entry name" value="Homeodomain"/>
    <property type="match status" value="1"/>
</dbReference>
<evidence type="ECO:0000256" key="9">
    <source>
        <dbReference type="ARBA" id="ARBA00023242"/>
    </source>
</evidence>
<dbReference type="Bgee" id="ENSMNEG00000035524">
    <property type="expression patterns" value="Expressed in cerebellum"/>
</dbReference>
<dbReference type="GO" id="GO:0001502">
    <property type="term" value="P:cartilage condensation"/>
    <property type="evidence" value="ECO:0007669"/>
    <property type="project" value="Ensembl"/>
</dbReference>
<evidence type="ECO:0000313" key="16">
    <source>
        <dbReference type="Proteomes" id="UP000233120"/>
    </source>
</evidence>
<feature type="region of interest" description="Disordered" evidence="13">
    <location>
        <begin position="66"/>
        <end position="95"/>
    </location>
</feature>
<feature type="compositionally biased region" description="Low complexity" evidence="13">
    <location>
        <begin position="213"/>
        <end position="225"/>
    </location>
</feature>
<feature type="compositionally biased region" description="Basic residues" evidence="13">
    <location>
        <begin position="191"/>
        <end position="209"/>
    </location>
</feature>
<dbReference type="GO" id="GO:1990837">
    <property type="term" value="F:sequence-specific double-stranded DNA binding"/>
    <property type="evidence" value="ECO:0007669"/>
    <property type="project" value="Ensembl"/>
</dbReference>
<feature type="compositionally biased region" description="Low complexity" evidence="13">
    <location>
        <begin position="297"/>
        <end position="309"/>
    </location>
</feature>
<name>A0A2K6CJP6_MACNE</name>
<evidence type="ECO:0000313" key="15">
    <source>
        <dbReference type="Ensembl" id="ENSMNEP00000023889.1"/>
    </source>
</evidence>
<dbReference type="InterPro" id="IPR009057">
    <property type="entry name" value="Homeodomain-like_sf"/>
</dbReference>
<dbReference type="InterPro" id="IPR001356">
    <property type="entry name" value="HD"/>
</dbReference>
<evidence type="ECO:0000256" key="6">
    <source>
        <dbReference type="ARBA" id="ARBA00023125"/>
    </source>
</evidence>
<dbReference type="PROSITE" id="PS50071">
    <property type="entry name" value="HOMEOBOX_2"/>
    <property type="match status" value="1"/>
</dbReference>
<accession>A0A2K6CJP6</accession>
<keyword evidence="16" id="KW-1185">Reference proteome</keyword>
<feature type="compositionally biased region" description="Basic and acidic residues" evidence="13">
    <location>
        <begin position="180"/>
        <end position="190"/>
    </location>
</feature>
<dbReference type="PANTHER" id="PTHR46799">
    <property type="entry name" value="HOMEOBOX PROTEIN UNC-4 HOMOLOG"/>
    <property type="match status" value="1"/>
</dbReference>
<keyword evidence="7 11" id="KW-0371">Homeobox</keyword>
<reference evidence="15" key="1">
    <citation type="submission" date="2025-08" db="UniProtKB">
        <authorList>
            <consortium name="Ensembl"/>
        </authorList>
    </citation>
    <scope>IDENTIFICATION</scope>
</reference>
<evidence type="ECO:0000256" key="4">
    <source>
        <dbReference type="ARBA" id="ARBA00022902"/>
    </source>
</evidence>
<keyword evidence="8" id="KW-0804">Transcription</keyword>
<dbReference type="GeneTree" id="ENSGT00940000161420"/>
<dbReference type="Gene3D" id="1.10.10.60">
    <property type="entry name" value="Homeodomain-like"/>
    <property type="match status" value="1"/>
</dbReference>
<keyword evidence="5" id="KW-0805">Transcription regulation</keyword>
<dbReference type="GO" id="GO:0007389">
    <property type="term" value="P:pattern specification process"/>
    <property type="evidence" value="ECO:0007669"/>
    <property type="project" value="Ensembl"/>
</dbReference>
<keyword evidence="3" id="KW-0221">Differentiation</keyword>
<feature type="compositionally biased region" description="Pro residues" evidence="13">
    <location>
        <begin position="258"/>
        <end position="267"/>
    </location>
</feature>
<evidence type="ECO:0000256" key="8">
    <source>
        <dbReference type="ARBA" id="ARBA00023163"/>
    </source>
</evidence>
<dbReference type="GO" id="GO:0021516">
    <property type="term" value="P:dorsal spinal cord development"/>
    <property type="evidence" value="ECO:0007669"/>
    <property type="project" value="Ensembl"/>
</dbReference>
<feature type="compositionally biased region" description="Pro residues" evidence="13">
    <location>
        <begin position="233"/>
        <end position="243"/>
    </location>
</feature>
<evidence type="ECO:0000256" key="5">
    <source>
        <dbReference type="ARBA" id="ARBA00023015"/>
    </source>
</evidence>
<evidence type="ECO:0000259" key="14">
    <source>
        <dbReference type="PROSITE" id="PS50071"/>
    </source>
</evidence>
<dbReference type="STRING" id="9545.ENSMNEP00000023889"/>
<dbReference type="GO" id="GO:0045595">
    <property type="term" value="P:regulation of cell differentiation"/>
    <property type="evidence" value="ECO:0007669"/>
    <property type="project" value="Ensembl"/>
</dbReference>
<feature type="region of interest" description="Disordered" evidence="13">
    <location>
        <begin position="436"/>
        <end position="501"/>
    </location>
</feature>
<dbReference type="GO" id="GO:0000981">
    <property type="term" value="F:DNA-binding transcription factor activity, RNA polymerase II-specific"/>
    <property type="evidence" value="ECO:0007669"/>
    <property type="project" value="InterPro"/>
</dbReference>
<dbReference type="Ensembl" id="ENSMNET00000048156.1">
    <property type="protein sequence ID" value="ENSMNEP00000023889.1"/>
    <property type="gene ID" value="ENSMNEG00000035524.1"/>
</dbReference>
<feature type="compositionally biased region" description="Low complexity" evidence="13">
    <location>
        <begin position="244"/>
        <end position="257"/>
    </location>
</feature>